<feature type="compositionally biased region" description="Polar residues" evidence="1">
    <location>
        <begin position="1"/>
        <end position="10"/>
    </location>
</feature>
<gene>
    <name evidence="2" type="ORF">KPH14_000837</name>
</gene>
<proteinExistence type="predicted"/>
<feature type="compositionally biased region" description="Polar residues" evidence="1">
    <location>
        <begin position="44"/>
        <end position="59"/>
    </location>
</feature>
<protein>
    <submittedName>
        <fullName evidence="2">Uncharacterized protein</fullName>
    </submittedName>
</protein>
<dbReference type="EMBL" id="JAIFRP010000366">
    <property type="protein sequence ID" value="KAK2578374.1"/>
    <property type="molecule type" value="Genomic_DNA"/>
</dbReference>
<sequence>MSSGSTSTAMDTEVSKLEDSQKRKLVIEKQLASLINELVDLQEQESSSYNTSRCTTPGDENTEPAELFEEKLAVAGSKPDPEKQGAIPKIVKNQPAKKLQAEISEEILGLLSEIRNRPPPRIKTSRVIVTEDDLQRENLLRRRIDSGFHPLQMSTKYQRPARSTDNPTACVAPSVAVKPAPFIRDQTFNEILRELGVPGFTPTESQKKPVYFVDCRIISEQMLKDIITKRAEALVVKMSKENSSRPGFCQICGADGFDKEDCIYPHGVEHERMLGRCPGCSRDLSLYCPECPDCNIRYADLTDWLRLNYATWPSWSIPVDHRVMVEQTDSYLKRKFKVKFDDPSNEANKIRQFLIRENALATAEFLANPAAKTAIQMSEEKRQQAVCTLYTPLAHKTLDEVMKERPELSDEQGVSVVVPSKYKKERRKAQKQPYPTKLSILGIVKITTYQNYLFCVNLT</sequence>
<keyword evidence="3" id="KW-1185">Reference proteome</keyword>
<accession>A0AAD9VL10</accession>
<name>A0AAD9VL10_9HYME</name>
<evidence type="ECO:0000313" key="2">
    <source>
        <dbReference type="EMBL" id="KAK2578374.1"/>
    </source>
</evidence>
<comment type="caution">
    <text evidence="2">The sequence shown here is derived from an EMBL/GenBank/DDBJ whole genome shotgun (WGS) entry which is preliminary data.</text>
</comment>
<organism evidence="2 3">
    <name type="scientific">Odynerus spinipes</name>
    <dbReference type="NCBI Taxonomy" id="1348599"/>
    <lineage>
        <taxon>Eukaryota</taxon>
        <taxon>Metazoa</taxon>
        <taxon>Ecdysozoa</taxon>
        <taxon>Arthropoda</taxon>
        <taxon>Hexapoda</taxon>
        <taxon>Insecta</taxon>
        <taxon>Pterygota</taxon>
        <taxon>Neoptera</taxon>
        <taxon>Endopterygota</taxon>
        <taxon>Hymenoptera</taxon>
        <taxon>Apocrita</taxon>
        <taxon>Aculeata</taxon>
        <taxon>Vespoidea</taxon>
        <taxon>Vespidae</taxon>
        <taxon>Eumeninae</taxon>
        <taxon>Odynerus</taxon>
    </lineage>
</organism>
<feature type="region of interest" description="Disordered" evidence="1">
    <location>
        <begin position="42"/>
        <end position="62"/>
    </location>
</feature>
<evidence type="ECO:0000256" key="1">
    <source>
        <dbReference type="SAM" id="MobiDB-lite"/>
    </source>
</evidence>
<dbReference type="Proteomes" id="UP001258017">
    <property type="component" value="Unassembled WGS sequence"/>
</dbReference>
<dbReference type="AlphaFoldDB" id="A0AAD9VL10"/>
<feature type="region of interest" description="Disordered" evidence="1">
    <location>
        <begin position="1"/>
        <end position="21"/>
    </location>
</feature>
<reference evidence="2" key="2">
    <citation type="journal article" date="2023" name="Commun. Biol.">
        <title>Intrasexual cuticular hydrocarbon dimorphism in a wasp sheds light on hydrocarbon biosynthesis genes in Hymenoptera.</title>
        <authorList>
            <person name="Moris V.C."/>
            <person name="Podsiadlowski L."/>
            <person name="Martin S."/>
            <person name="Oeyen J.P."/>
            <person name="Donath A."/>
            <person name="Petersen M."/>
            <person name="Wilbrandt J."/>
            <person name="Misof B."/>
            <person name="Liedtke D."/>
            <person name="Thamm M."/>
            <person name="Scheiner R."/>
            <person name="Schmitt T."/>
            <person name="Niehuis O."/>
        </authorList>
    </citation>
    <scope>NUCLEOTIDE SEQUENCE</scope>
    <source>
        <strain evidence="2">GBR_01_08_01A</strain>
    </source>
</reference>
<evidence type="ECO:0000313" key="3">
    <source>
        <dbReference type="Proteomes" id="UP001258017"/>
    </source>
</evidence>
<reference evidence="2" key="1">
    <citation type="submission" date="2021-08" db="EMBL/GenBank/DDBJ databases">
        <authorList>
            <person name="Misof B."/>
            <person name="Oliver O."/>
            <person name="Podsiadlowski L."/>
            <person name="Donath A."/>
            <person name="Peters R."/>
            <person name="Mayer C."/>
            <person name="Rust J."/>
            <person name="Gunkel S."/>
            <person name="Lesny P."/>
            <person name="Martin S."/>
            <person name="Oeyen J.P."/>
            <person name="Petersen M."/>
            <person name="Panagiotis P."/>
            <person name="Wilbrandt J."/>
            <person name="Tanja T."/>
        </authorList>
    </citation>
    <scope>NUCLEOTIDE SEQUENCE</scope>
    <source>
        <strain evidence="2">GBR_01_08_01A</strain>
        <tissue evidence="2">Thorax + abdomen</tissue>
    </source>
</reference>